<dbReference type="GO" id="GO:0016790">
    <property type="term" value="F:thiolester hydrolase activity"/>
    <property type="evidence" value="ECO:0007669"/>
    <property type="project" value="UniProtKB-ARBA"/>
</dbReference>
<dbReference type="AlphaFoldDB" id="A0A081B6L2"/>
<name>A0A081B6L2_9HYPH</name>
<dbReference type="Pfam" id="PF03061">
    <property type="entry name" value="4HBT"/>
    <property type="match status" value="1"/>
</dbReference>
<accession>A0A081B6L2</accession>
<dbReference type="SUPFAM" id="SSF54637">
    <property type="entry name" value="Thioesterase/thiol ester dehydrase-isomerase"/>
    <property type="match status" value="1"/>
</dbReference>
<comment type="caution">
    <text evidence="2">The sequence shown here is derived from an EMBL/GenBank/DDBJ whole genome shotgun (WGS) entry which is preliminary data.</text>
</comment>
<sequence length="93" mass="10101">MVAAMLDDVMAFAVGLDLDWGEISPTLEIKVSMLNAARPGRIYGEGRVIKRGKSVGFIEGELRDESGKVLATGSSTATFVRLKRAEDKKTDKK</sequence>
<reference evidence="2 3" key="1">
    <citation type="submission" date="2014-07" db="EMBL/GenBank/DDBJ databases">
        <title>Tepidicaulis marinum gen. nov., sp. nov., a novel marine bacterium denitrifying nitrate to nitrous oxide strictly under microaerobic conditions.</title>
        <authorList>
            <person name="Takeuchi M."/>
            <person name="Yamagishi T."/>
            <person name="Kamagata Y."/>
            <person name="Oshima K."/>
            <person name="Hattori M."/>
            <person name="Katayama T."/>
            <person name="Hanada S."/>
            <person name="Tamaki H."/>
            <person name="Marumo K."/>
            <person name="Maeda H."/>
            <person name="Nedachi M."/>
            <person name="Iwasaki W."/>
            <person name="Suwa Y."/>
            <person name="Sakata S."/>
        </authorList>
    </citation>
    <scope>NUCLEOTIDE SEQUENCE [LARGE SCALE GENOMIC DNA]</scope>
    <source>
        <strain evidence="2 3">MA2</strain>
    </source>
</reference>
<dbReference type="CDD" id="cd03443">
    <property type="entry name" value="PaaI_thioesterase"/>
    <property type="match status" value="1"/>
</dbReference>
<keyword evidence="3" id="KW-1185">Reference proteome</keyword>
<evidence type="ECO:0000313" key="2">
    <source>
        <dbReference type="EMBL" id="GAK43680.1"/>
    </source>
</evidence>
<dbReference type="EMBL" id="BBIO01000001">
    <property type="protein sequence ID" value="GAK43680.1"/>
    <property type="molecule type" value="Genomic_DNA"/>
</dbReference>
<gene>
    <name evidence="2" type="ORF">M2A_0179</name>
</gene>
<dbReference type="InterPro" id="IPR029069">
    <property type="entry name" value="HotDog_dom_sf"/>
</dbReference>
<feature type="domain" description="Thioesterase" evidence="1">
    <location>
        <begin position="3"/>
        <end position="70"/>
    </location>
</feature>
<dbReference type="Gene3D" id="3.10.129.10">
    <property type="entry name" value="Hotdog Thioesterase"/>
    <property type="match status" value="1"/>
</dbReference>
<evidence type="ECO:0000259" key="1">
    <source>
        <dbReference type="Pfam" id="PF03061"/>
    </source>
</evidence>
<proteinExistence type="predicted"/>
<evidence type="ECO:0000313" key="3">
    <source>
        <dbReference type="Proteomes" id="UP000028702"/>
    </source>
</evidence>
<dbReference type="InterPro" id="IPR006683">
    <property type="entry name" value="Thioestr_dom"/>
</dbReference>
<dbReference type="Proteomes" id="UP000028702">
    <property type="component" value="Unassembled WGS sequence"/>
</dbReference>
<dbReference type="STRING" id="1333998.M2A_0179"/>
<protein>
    <submittedName>
        <fullName evidence="2">Thioesterase superfamily protein</fullName>
    </submittedName>
</protein>
<organism evidence="2 3">
    <name type="scientific">Tepidicaulis marinus</name>
    <dbReference type="NCBI Taxonomy" id="1333998"/>
    <lineage>
        <taxon>Bacteria</taxon>
        <taxon>Pseudomonadati</taxon>
        <taxon>Pseudomonadota</taxon>
        <taxon>Alphaproteobacteria</taxon>
        <taxon>Hyphomicrobiales</taxon>
        <taxon>Parvibaculaceae</taxon>
        <taxon>Tepidicaulis</taxon>
    </lineage>
</organism>
<dbReference type="eggNOG" id="COG2050">
    <property type="taxonomic scope" value="Bacteria"/>
</dbReference>